<feature type="region of interest" description="Disordered" evidence="1">
    <location>
        <begin position="81"/>
        <end position="371"/>
    </location>
</feature>
<evidence type="ECO:0000256" key="1">
    <source>
        <dbReference type="SAM" id="MobiDB-lite"/>
    </source>
</evidence>
<gene>
    <name evidence="2" type="ORF">PtA15_6A325</name>
</gene>
<keyword evidence="3" id="KW-1185">Reference proteome</keyword>
<dbReference type="EMBL" id="CP110426">
    <property type="protein sequence ID" value="WAQ85697.1"/>
    <property type="molecule type" value="Genomic_DNA"/>
</dbReference>
<dbReference type="GeneID" id="77810914"/>
<dbReference type="Proteomes" id="UP001164743">
    <property type="component" value="Chromosome 6A"/>
</dbReference>
<name>A0ABY7CNX9_9BASI</name>
<dbReference type="RefSeq" id="XP_053021252.1">
    <property type="nucleotide sequence ID" value="XM_053170019.1"/>
</dbReference>
<feature type="compositionally biased region" description="Low complexity" evidence="1">
    <location>
        <begin position="82"/>
        <end position="98"/>
    </location>
</feature>
<feature type="compositionally biased region" description="Basic residues" evidence="1">
    <location>
        <begin position="107"/>
        <end position="116"/>
    </location>
</feature>
<feature type="compositionally biased region" description="Polar residues" evidence="1">
    <location>
        <begin position="362"/>
        <end position="371"/>
    </location>
</feature>
<accession>A0ABY7CNX9</accession>
<evidence type="ECO:0000313" key="3">
    <source>
        <dbReference type="Proteomes" id="UP001164743"/>
    </source>
</evidence>
<evidence type="ECO:0000313" key="2">
    <source>
        <dbReference type="EMBL" id="WAQ85697.1"/>
    </source>
</evidence>
<organism evidence="2 3">
    <name type="scientific">Puccinia triticina</name>
    <dbReference type="NCBI Taxonomy" id="208348"/>
    <lineage>
        <taxon>Eukaryota</taxon>
        <taxon>Fungi</taxon>
        <taxon>Dikarya</taxon>
        <taxon>Basidiomycota</taxon>
        <taxon>Pucciniomycotina</taxon>
        <taxon>Pucciniomycetes</taxon>
        <taxon>Pucciniales</taxon>
        <taxon>Pucciniaceae</taxon>
        <taxon>Puccinia</taxon>
    </lineage>
</organism>
<protein>
    <submittedName>
        <fullName evidence="2">Uncharacterized protein</fullName>
    </submittedName>
</protein>
<proteinExistence type="predicted"/>
<reference evidence="2" key="1">
    <citation type="submission" date="2022-10" db="EMBL/GenBank/DDBJ databases">
        <title>Puccinia triticina Genome sequencing and assembly.</title>
        <authorList>
            <person name="Li C."/>
        </authorList>
    </citation>
    <scope>NUCLEOTIDE SEQUENCE</scope>
    <source>
        <strain evidence="2">Pt15</strain>
    </source>
</reference>
<sequence length="371" mass="39108">MVGVKRPAAELIAEHPPATANPHGLDRRTKAIRSCSSWNSALLHGRRTRGPQWDYATASYHVSQRSAEYYRGVTPIHPILHTPASLSTSPTASSQLPSRPLIQPPDRHHHQHHHHLHPQDGDQPASRPTRLPSQGARPTNPAYPPVHHPAHLQHPHGEIKPAIFPPPPNLTHFQHPAGISPPSAPHPIPRHMSTTPSSQAPERKGEHHPGAYQQQPHSAFSPAPYHPSVPGGYEKPAGERAGSPGQPPPGPSPAPHHQHHAGGEGAGGASRKLYPSSHPFSQQRPSTPASAPPPGGGGGGGSAGNLFQPPPPPPVPIGGYAPLAAQARTHPAYLASLPMGSPPAGPDQFGPAQPFALGRGIQPSQFYPSSS</sequence>
<feature type="compositionally biased region" description="Pro residues" evidence="1">
    <location>
        <begin position="245"/>
        <end position="254"/>
    </location>
</feature>